<evidence type="ECO:0000313" key="3">
    <source>
        <dbReference type="Proteomes" id="UP001501444"/>
    </source>
</evidence>
<feature type="compositionally biased region" description="Basic and acidic residues" evidence="1">
    <location>
        <begin position="1"/>
        <end position="18"/>
    </location>
</feature>
<feature type="region of interest" description="Disordered" evidence="1">
    <location>
        <begin position="1"/>
        <end position="27"/>
    </location>
</feature>
<evidence type="ECO:0000313" key="2">
    <source>
        <dbReference type="EMBL" id="GAA2385344.1"/>
    </source>
</evidence>
<evidence type="ECO:0000256" key="1">
    <source>
        <dbReference type="SAM" id="MobiDB-lite"/>
    </source>
</evidence>
<dbReference type="RefSeq" id="WP_344619326.1">
    <property type="nucleotide sequence ID" value="NZ_BAAARV010000096.1"/>
</dbReference>
<comment type="caution">
    <text evidence="2">The sequence shown here is derived from an EMBL/GenBank/DDBJ whole genome shotgun (WGS) entry which is preliminary data.</text>
</comment>
<reference evidence="3" key="1">
    <citation type="journal article" date="2019" name="Int. J. Syst. Evol. Microbiol.">
        <title>The Global Catalogue of Microorganisms (GCM) 10K type strain sequencing project: providing services to taxonomists for standard genome sequencing and annotation.</title>
        <authorList>
            <consortium name="The Broad Institute Genomics Platform"/>
            <consortium name="The Broad Institute Genome Sequencing Center for Infectious Disease"/>
            <person name="Wu L."/>
            <person name="Ma J."/>
        </authorList>
    </citation>
    <scope>NUCLEOTIDE SEQUENCE [LARGE SCALE GENOMIC DNA]</scope>
    <source>
        <strain evidence="3">JCM 3272</strain>
    </source>
</reference>
<dbReference type="EMBL" id="BAAARV010000096">
    <property type="protein sequence ID" value="GAA2385344.1"/>
    <property type="molecule type" value="Genomic_DNA"/>
</dbReference>
<protein>
    <submittedName>
        <fullName evidence="2">Uncharacterized protein</fullName>
    </submittedName>
</protein>
<keyword evidence="3" id="KW-1185">Reference proteome</keyword>
<accession>A0ABP5UTP5</accession>
<organism evidence="2 3">
    <name type="scientific">Dactylosporangium salmoneum</name>
    <dbReference type="NCBI Taxonomy" id="53361"/>
    <lineage>
        <taxon>Bacteria</taxon>
        <taxon>Bacillati</taxon>
        <taxon>Actinomycetota</taxon>
        <taxon>Actinomycetes</taxon>
        <taxon>Micromonosporales</taxon>
        <taxon>Micromonosporaceae</taxon>
        <taxon>Dactylosporangium</taxon>
    </lineage>
</organism>
<name>A0ABP5UTP5_9ACTN</name>
<sequence length="59" mass="6734">MTGPDRLLEPLIPRDREQLPWGGSPDLDASSDYSENYAYAVNVERRLVFFATRNNHPEG</sequence>
<gene>
    <name evidence="2" type="ORF">GCM10010170_095270</name>
</gene>
<dbReference type="Proteomes" id="UP001501444">
    <property type="component" value="Unassembled WGS sequence"/>
</dbReference>
<proteinExistence type="predicted"/>